<evidence type="ECO:0000259" key="3">
    <source>
        <dbReference type="Pfam" id="PF02230"/>
    </source>
</evidence>
<gene>
    <name evidence="4" type="ORF">METZ01_LOCUS382752</name>
</gene>
<comment type="similarity">
    <text evidence="1">Belongs to the AB hydrolase superfamily. AB hydrolase 2 family.</text>
</comment>
<name>A0A382U890_9ZZZZ</name>
<reference evidence="4" key="1">
    <citation type="submission" date="2018-05" db="EMBL/GenBank/DDBJ databases">
        <authorList>
            <person name="Lanie J.A."/>
            <person name="Ng W.-L."/>
            <person name="Kazmierczak K.M."/>
            <person name="Andrzejewski T.M."/>
            <person name="Davidsen T.M."/>
            <person name="Wayne K.J."/>
            <person name="Tettelin H."/>
            <person name="Glass J.I."/>
            <person name="Rusch D."/>
            <person name="Podicherti R."/>
            <person name="Tsui H.-C.T."/>
            <person name="Winkler M.E."/>
        </authorList>
    </citation>
    <scope>NUCLEOTIDE SEQUENCE</scope>
</reference>
<dbReference type="SUPFAM" id="SSF53474">
    <property type="entry name" value="alpha/beta-Hydrolases"/>
    <property type="match status" value="1"/>
</dbReference>
<proteinExistence type="inferred from homology"/>
<keyword evidence="2" id="KW-0378">Hydrolase</keyword>
<feature type="non-terminal residue" evidence="4">
    <location>
        <position position="1"/>
    </location>
</feature>
<evidence type="ECO:0000256" key="2">
    <source>
        <dbReference type="ARBA" id="ARBA00022801"/>
    </source>
</evidence>
<dbReference type="PANTHER" id="PTHR10655:SF17">
    <property type="entry name" value="LYSOPHOSPHOLIPASE-LIKE PROTEIN 1"/>
    <property type="match status" value="1"/>
</dbReference>
<dbReference type="Gene3D" id="3.40.50.1820">
    <property type="entry name" value="alpha/beta hydrolase"/>
    <property type="match status" value="1"/>
</dbReference>
<dbReference type="EMBL" id="UINC01141890">
    <property type="protein sequence ID" value="SVD29898.1"/>
    <property type="molecule type" value="Genomic_DNA"/>
</dbReference>
<evidence type="ECO:0000313" key="4">
    <source>
        <dbReference type="EMBL" id="SVD29898.1"/>
    </source>
</evidence>
<dbReference type="InterPro" id="IPR029058">
    <property type="entry name" value="AB_hydrolase_fold"/>
</dbReference>
<feature type="domain" description="Phospholipase/carboxylesterase/thioesterase" evidence="3">
    <location>
        <begin position="2"/>
        <end position="189"/>
    </location>
</feature>
<sequence length="201" mass="22751">VKHIVVFLHGYGANGADLINIGNEWIEELPNTLFISPNAPFRCPIAENSFQWFELTSISPENIGQGLKISGPYLNDFVEDIKQKYKIEEKKIFFVGFSQGTMMALNHLCKRKSSCAGLIGYSGMLFENKGFDQEVKSKFPIFLYHGKNDDLIRYDYSIEAYNKLHSMGFNIQYRIQNNLGHGIDALGLLLGLGFIKKTLSI</sequence>
<organism evidence="4">
    <name type="scientific">marine metagenome</name>
    <dbReference type="NCBI Taxonomy" id="408172"/>
    <lineage>
        <taxon>unclassified sequences</taxon>
        <taxon>metagenomes</taxon>
        <taxon>ecological metagenomes</taxon>
    </lineage>
</organism>
<dbReference type="GO" id="GO:0016787">
    <property type="term" value="F:hydrolase activity"/>
    <property type="evidence" value="ECO:0007669"/>
    <property type="project" value="UniProtKB-KW"/>
</dbReference>
<dbReference type="PANTHER" id="PTHR10655">
    <property type="entry name" value="LYSOPHOSPHOLIPASE-RELATED"/>
    <property type="match status" value="1"/>
</dbReference>
<dbReference type="InterPro" id="IPR003140">
    <property type="entry name" value="PLipase/COase/thioEstase"/>
</dbReference>
<accession>A0A382U890</accession>
<dbReference type="Pfam" id="PF02230">
    <property type="entry name" value="Abhydrolase_2"/>
    <property type="match status" value="1"/>
</dbReference>
<dbReference type="AlphaFoldDB" id="A0A382U890"/>
<evidence type="ECO:0000256" key="1">
    <source>
        <dbReference type="ARBA" id="ARBA00006499"/>
    </source>
</evidence>
<protein>
    <recommendedName>
        <fullName evidence="3">Phospholipase/carboxylesterase/thioesterase domain-containing protein</fullName>
    </recommendedName>
</protein>
<dbReference type="InterPro" id="IPR050565">
    <property type="entry name" value="LYPA1-2/EST-like"/>
</dbReference>